<organism evidence="2 3">
    <name type="scientific">Agromyces indicus</name>
    <dbReference type="NCBI Taxonomy" id="758919"/>
    <lineage>
        <taxon>Bacteria</taxon>
        <taxon>Bacillati</taxon>
        <taxon>Actinomycetota</taxon>
        <taxon>Actinomycetes</taxon>
        <taxon>Micrococcales</taxon>
        <taxon>Microbacteriaceae</taxon>
        <taxon>Agromyces</taxon>
    </lineage>
</organism>
<evidence type="ECO:0000313" key="2">
    <source>
        <dbReference type="EMBL" id="MDR5693045.1"/>
    </source>
</evidence>
<dbReference type="EMBL" id="JAVKGS010000003">
    <property type="protein sequence ID" value="MDR5693045.1"/>
    <property type="molecule type" value="Genomic_DNA"/>
</dbReference>
<sequence length="152" mass="16143">MRGYRLLPVLAVTAVALTACAPLGEDDDVDCPAVAYSNTARLTLSEPRSGLLLELSREDSSEPDSTKTPVEFRRTGDQPLQVVEETGVDDLTGDSATGWTAQLVGAYPTLLYRIIDDSRTMVAEGSVEVDWVQVGGTPECGGPMEADITLPG</sequence>
<feature type="chain" id="PRO_5047257847" evidence="1">
    <location>
        <begin position="22"/>
        <end position="152"/>
    </location>
</feature>
<accession>A0ABU1FP41</accession>
<dbReference type="RefSeq" id="WP_310521372.1">
    <property type="nucleotide sequence ID" value="NZ_BAABBS010000001.1"/>
</dbReference>
<keyword evidence="1" id="KW-0732">Signal</keyword>
<keyword evidence="3" id="KW-1185">Reference proteome</keyword>
<dbReference type="PROSITE" id="PS51257">
    <property type="entry name" value="PROKAR_LIPOPROTEIN"/>
    <property type="match status" value="1"/>
</dbReference>
<name>A0ABU1FP41_9MICO</name>
<reference evidence="3" key="1">
    <citation type="submission" date="2023-07" db="EMBL/GenBank/DDBJ databases">
        <title>Description of three actinobacteria isolated from air of manufacturing shop in a pharmaceutical factory.</title>
        <authorList>
            <person name="Zhang D.-F."/>
        </authorList>
    </citation>
    <scope>NUCLEOTIDE SEQUENCE [LARGE SCALE GENOMIC DNA]</scope>
    <source>
        <strain evidence="3">CCTCC AB 2011122</strain>
    </source>
</reference>
<proteinExistence type="predicted"/>
<gene>
    <name evidence="2" type="ORF">RH861_13310</name>
</gene>
<comment type="caution">
    <text evidence="2">The sequence shown here is derived from an EMBL/GenBank/DDBJ whole genome shotgun (WGS) entry which is preliminary data.</text>
</comment>
<dbReference type="Proteomes" id="UP001260072">
    <property type="component" value="Unassembled WGS sequence"/>
</dbReference>
<feature type="signal peptide" evidence="1">
    <location>
        <begin position="1"/>
        <end position="21"/>
    </location>
</feature>
<evidence type="ECO:0000256" key="1">
    <source>
        <dbReference type="SAM" id="SignalP"/>
    </source>
</evidence>
<evidence type="ECO:0000313" key="3">
    <source>
        <dbReference type="Proteomes" id="UP001260072"/>
    </source>
</evidence>
<protein>
    <submittedName>
        <fullName evidence="2">Uncharacterized protein</fullName>
    </submittedName>
</protein>